<protein>
    <recommendedName>
        <fullName evidence="2">DUF1287 domain-containing protein</fullName>
    </recommendedName>
</protein>
<gene>
    <name evidence="1" type="ORF">SDC9_44319</name>
</gene>
<evidence type="ECO:0000313" key="1">
    <source>
        <dbReference type="EMBL" id="MPL98121.1"/>
    </source>
</evidence>
<dbReference type="EMBL" id="VSSQ01000591">
    <property type="protein sequence ID" value="MPL98121.1"/>
    <property type="molecule type" value="Genomic_DNA"/>
</dbReference>
<dbReference type="InterPro" id="IPR009706">
    <property type="entry name" value="DUF1287"/>
</dbReference>
<dbReference type="AlphaFoldDB" id="A0A644W338"/>
<accession>A0A644W338</accession>
<name>A0A644W338_9ZZZZ</name>
<dbReference type="Pfam" id="PF06940">
    <property type="entry name" value="DUF1287"/>
    <property type="match status" value="1"/>
</dbReference>
<proteinExistence type="predicted"/>
<comment type="caution">
    <text evidence="1">The sequence shown here is derived from an EMBL/GenBank/DDBJ whole genome shotgun (WGS) entry which is preliminary data.</text>
</comment>
<organism evidence="1">
    <name type="scientific">bioreactor metagenome</name>
    <dbReference type="NCBI Taxonomy" id="1076179"/>
    <lineage>
        <taxon>unclassified sequences</taxon>
        <taxon>metagenomes</taxon>
        <taxon>ecological metagenomes</taxon>
    </lineage>
</organism>
<evidence type="ECO:0008006" key="2">
    <source>
        <dbReference type="Google" id="ProtNLM"/>
    </source>
</evidence>
<reference evidence="1" key="1">
    <citation type="submission" date="2019-08" db="EMBL/GenBank/DDBJ databases">
        <authorList>
            <person name="Kucharzyk K."/>
            <person name="Murdoch R.W."/>
            <person name="Higgins S."/>
            <person name="Loffler F."/>
        </authorList>
    </citation>
    <scope>NUCLEOTIDE SEQUENCE</scope>
</reference>
<sequence length="265" mass="29746">MNQKAKIEDNAWLAIGGADMYQCLRGGKLPKKSGYRSALIVSALLLLCTGCSKDSAPEIKRLEPILYLQVPTIECPVDKDQDGISDLEDIVAGGKEEVRKRPRYRDAYYAGGYPPENEGVCTDVIWRALHHAGYDLKAMIDEDIRQNTSLYPRVDEGRDANIDFRRVQNLKVFFQRHGQELTTEVIANDVDNLSQWQPGDIVTFALPHEHIAIISDRRRPDGIPFILHNGGPVASEEDRLLSWPSPITGHYRFPKFDGALMETAG</sequence>